<evidence type="ECO:0000313" key="4">
    <source>
        <dbReference type="EMBL" id="VZH85961.1"/>
    </source>
</evidence>
<dbReference type="AlphaFoldDB" id="A0A6I8MI15"/>
<sequence>MGSLVACLWNRMSNLRIAYDRLRSMSLTEDNPTVQAMQIALHIPKNDPPARSEILQAAAQAVVACCLSEESVTDEWYGNRLQQWYDHRIRKVARRGRNAAWERVTTLPGVSSVSGSAEARAFVPGPVDSVDPLLKKLQISHTDIPFDSPADPAEGPVLYVDRSLGMSVGKTAAQVGHGSMLLAAAQPFEWVERWAGQGYRLSVREVEPDVFRKAAEQVGAVHVIDAGFTEVAPSSLTVVALPTPLF</sequence>
<dbReference type="GO" id="GO:0004045">
    <property type="term" value="F:peptidyl-tRNA hydrolase activity"/>
    <property type="evidence" value="ECO:0007669"/>
    <property type="project" value="UniProtKB-EC"/>
</dbReference>
<gene>
    <name evidence="4" type="ORF">FRC0190_01893</name>
</gene>
<evidence type="ECO:0000256" key="1">
    <source>
        <dbReference type="ARBA" id="ARBA00013260"/>
    </source>
</evidence>
<dbReference type="InterPro" id="IPR023476">
    <property type="entry name" value="Pep_tRNA_hydro_II_dom_sf"/>
</dbReference>
<dbReference type="EMBL" id="LR738855">
    <property type="protein sequence ID" value="VZH85961.1"/>
    <property type="molecule type" value="Genomic_DNA"/>
</dbReference>
<dbReference type="SUPFAM" id="SSF102462">
    <property type="entry name" value="Peptidyl-tRNA hydrolase II"/>
    <property type="match status" value="1"/>
</dbReference>
<evidence type="ECO:0000256" key="2">
    <source>
        <dbReference type="ARBA" id="ARBA00022801"/>
    </source>
</evidence>
<dbReference type="KEGG" id="crf:FRC0190_01893"/>
<proteinExistence type="predicted"/>
<dbReference type="Pfam" id="PF01981">
    <property type="entry name" value="PTH2"/>
    <property type="match status" value="1"/>
</dbReference>
<dbReference type="InterPro" id="IPR002833">
    <property type="entry name" value="PTH2"/>
</dbReference>
<evidence type="ECO:0000313" key="5">
    <source>
        <dbReference type="Proteomes" id="UP000423525"/>
    </source>
</evidence>
<comment type="catalytic activity">
    <reaction evidence="3">
        <text>an N-acyl-L-alpha-aminoacyl-tRNA + H2O = an N-acyl-L-amino acid + a tRNA + H(+)</text>
        <dbReference type="Rhea" id="RHEA:54448"/>
        <dbReference type="Rhea" id="RHEA-COMP:10123"/>
        <dbReference type="Rhea" id="RHEA-COMP:13883"/>
        <dbReference type="ChEBI" id="CHEBI:15377"/>
        <dbReference type="ChEBI" id="CHEBI:15378"/>
        <dbReference type="ChEBI" id="CHEBI:59874"/>
        <dbReference type="ChEBI" id="CHEBI:78442"/>
        <dbReference type="ChEBI" id="CHEBI:138191"/>
        <dbReference type="EC" id="3.1.1.29"/>
    </reaction>
</comment>
<keyword evidence="2" id="KW-0378">Hydrolase</keyword>
<organism evidence="4 5">
    <name type="scientific">Corynebacterium rouxii</name>
    <dbReference type="NCBI Taxonomy" id="2719119"/>
    <lineage>
        <taxon>Bacteria</taxon>
        <taxon>Bacillati</taxon>
        <taxon>Actinomycetota</taxon>
        <taxon>Actinomycetes</taxon>
        <taxon>Mycobacteriales</taxon>
        <taxon>Corynebacteriaceae</taxon>
        <taxon>Corynebacterium</taxon>
    </lineage>
</organism>
<accession>A0A6I8MI15</accession>
<reference evidence="4 5" key="1">
    <citation type="submission" date="2019-11" db="EMBL/GenBank/DDBJ databases">
        <authorList>
            <person name="Brisse S."/>
        </authorList>
    </citation>
    <scope>NUCLEOTIDE SEQUENCE [LARGE SCALE GENOMIC DNA]</scope>
    <source>
        <strain evidence="4">FRC0190</strain>
    </source>
</reference>
<dbReference type="EC" id="3.1.1.29" evidence="1"/>
<dbReference type="Proteomes" id="UP000423525">
    <property type="component" value="Chromosome"/>
</dbReference>
<evidence type="ECO:0000256" key="3">
    <source>
        <dbReference type="ARBA" id="ARBA00048707"/>
    </source>
</evidence>
<protein>
    <recommendedName>
        <fullName evidence="1">peptidyl-tRNA hydrolase</fullName>
        <ecNumber evidence="1">3.1.1.29</ecNumber>
    </recommendedName>
</protein>
<name>A0A6I8MI15_9CORY</name>
<dbReference type="Gene3D" id="3.40.1490.10">
    <property type="entry name" value="Bit1"/>
    <property type="match status" value="1"/>
</dbReference>